<sequence>MHVSLLVAGLAIGASASPVLRRQDVDESTDSRLRTVDAMWDGQCFYPEGDDDFDLEDYLGRWYQVAGTVAPFTEGCTCIFAEYSLNEENNTVNVFNGCQLGDQNIEIRGNAAPADEVYGDDGVFRVQFPGQPPPEFTMLTSIEFDDDDENWAIVQSSNFTTLFLLSREQHPSDSDIESWLERAGRMDLKASQVFAVLGFCFSSKRLYYKFINNYIQSQLGGGHSAKILLHSFDHAEITSLWRQGKNDTVLGLFIDAANNLKRSGADATVLCVNTAHQYAHQIEQASNLPLLHIIDFSAEAIQARGFHTVGLLGTKATMEGDFIKGRLEQKYGLKVLVPLEESRKPMDDIIFGDLAYNVVTKETRDLYKGAVVDMEKRGAQGVILACTELQFVLKPEDVQIALFDTVELHANGVAKWALESP</sequence>
<dbReference type="Pfam" id="PF08212">
    <property type="entry name" value="Lipocalin_2"/>
    <property type="match status" value="1"/>
</dbReference>
<evidence type="ECO:0000256" key="1">
    <source>
        <dbReference type="ARBA" id="ARBA00007847"/>
    </source>
</evidence>
<dbReference type="PANTHER" id="PTHR21198">
    <property type="entry name" value="GLUTAMATE RACEMASE"/>
    <property type="match status" value="1"/>
</dbReference>
<dbReference type="AlphaFoldDB" id="A0A438MXZ6"/>
<evidence type="ECO:0000259" key="4">
    <source>
        <dbReference type="Pfam" id="PF08212"/>
    </source>
</evidence>
<dbReference type="InterPro" id="IPR004380">
    <property type="entry name" value="Asp_race"/>
</dbReference>
<dbReference type="Gene3D" id="2.40.128.20">
    <property type="match status" value="1"/>
</dbReference>
<dbReference type="SUPFAM" id="SSF50814">
    <property type="entry name" value="Lipocalins"/>
    <property type="match status" value="1"/>
</dbReference>
<evidence type="ECO:0000313" key="6">
    <source>
        <dbReference type="Proteomes" id="UP000288859"/>
    </source>
</evidence>
<dbReference type="InterPro" id="IPR015942">
    <property type="entry name" value="Asp/Glu/hydantoin_racemase"/>
</dbReference>
<dbReference type="NCBIfam" id="TIGR00035">
    <property type="entry name" value="asp_race"/>
    <property type="match status" value="1"/>
</dbReference>
<protein>
    <recommendedName>
        <fullName evidence="4">Lipocalin/cytosolic fatty-acid binding domain-containing protein</fullName>
    </recommendedName>
</protein>
<name>A0A438MXZ6_EXOME</name>
<evidence type="ECO:0000256" key="3">
    <source>
        <dbReference type="SAM" id="SignalP"/>
    </source>
</evidence>
<accession>A0A438MXZ6</accession>
<evidence type="ECO:0000256" key="2">
    <source>
        <dbReference type="ARBA" id="ARBA00023235"/>
    </source>
</evidence>
<dbReference type="InterPro" id="IPR000566">
    <property type="entry name" value="Lipocln_cytosolic_FA-bd_dom"/>
</dbReference>
<dbReference type="SUPFAM" id="SSF53681">
    <property type="entry name" value="Aspartate/glutamate racemase"/>
    <property type="match status" value="2"/>
</dbReference>
<feature type="domain" description="Lipocalin/cytosolic fatty-acid binding" evidence="4">
    <location>
        <begin position="53"/>
        <end position="187"/>
    </location>
</feature>
<organism evidence="5 6">
    <name type="scientific">Exophiala mesophila</name>
    <name type="common">Black yeast-like fungus</name>
    <dbReference type="NCBI Taxonomy" id="212818"/>
    <lineage>
        <taxon>Eukaryota</taxon>
        <taxon>Fungi</taxon>
        <taxon>Dikarya</taxon>
        <taxon>Ascomycota</taxon>
        <taxon>Pezizomycotina</taxon>
        <taxon>Eurotiomycetes</taxon>
        <taxon>Chaetothyriomycetidae</taxon>
        <taxon>Chaetothyriales</taxon>
        <taxon>Herpotrichiellaceae</taxon>
        <taxon>Exophiala</taxon>
    </lineage>
</organism>
<dbReference type="VEuPathDB" id="FungiDB:PV10_00774"/>
<dbReference type="Pfam" id="PF01177">
    <property type="entry name" value="Asp_Glu_race"/>
    <property type="match status" value="1"/>
</dbReference>
<dbReference type="EMBL" id="NAJM01000044">
    <property type="protein sequence ID" value="RVX67825.1"/>
    <property type="molecule type" value="Genomic_DNA"/>
</dbReference>
<dbReference type="InterPro" id="IPR012674">
    <property type="entry name" value="Calycin"/>
</dbReference>
<dbReference type="OrthoDB" id="187836at2759"/>
<proteinExistence type="inferred from homology"/>
<feature type="signal peptide" evidence="3">
    <location>
        <begin position="1"/>
        <end position="16"/>
    </location>
</feature>
<comment type="similarity">
    <text evidence="1">Belongs to the aspartate/glutamate racemases family.</text>
</comment>
<dbReference type="GO" id="GO:0047661">
    <property type="term" value="F:amino-acid racemase activity"/>
    <property type="evidence" value="ECO:0007669"/>
    <property type="project" value="InterPro"/>
</dbReference>
<dbReference type="Proteomes" id="UP000288859">
    <property type="component" value="Unassembled WGS sequence"/>
</dbReference>
<dbReference type="PANTHER" id="PTHR21198:SF7">
    <property type="entry name" value="ASPARTATE-GLUTAMATE RACEMASE FAMILY"/>
    <property type="match status" value="1"/>
</dbReference>
<reference evidence="5 6" key="1">
    <citation type="submission" date="2017-03" db="EMBL/GenBank/DDBJ databases">
        <title>Genomes of endolithic fungi from Antarctica.</title>
        <authorList>
            <person name="Coleine C."/>
            <person name="Masonjones S."/>
            <person name="Stajich J.E."/>
        </authorList>
    </citation>
    <scope>NUCLEOTIDE SEQUENCE [LARGE SCALE GENOMIC DNA]</scope>
    <source>
        <strain evidence="5 6">CCFEE 6314</strain>
    </source>
</reference>
<keyword evidence="2" id="KW-0413">Isomerase</keyword>
<gene>
    <name evidence="5" type="ORF">B0A52_07753</name>
</gene>
<dbReference type="Gene3D" id="3.40.50.1860">
    <property type="match status" value="2"/>
</dbReference>
<comment type="caution">
    <text evidence="5">The sequence shown here is derived from an EMBL/GenBank/DDBJ whole genome shotgun (WGS) entry which is preliminary data.</text>
</comment>
<feature type="chain" id="PRO_5019362497" description="Lipocalin/cytosolic fatty-acid binding domain-containing protein" evidence="3">
    <location>
        <begin position="17"/>
        <end position="421"/>
    </location>
</feature>
<keyword evidence="3" id="KW-0732">Signal</keyword>
<dbReference type="InterPro" id="IPR001920">
    <property type="entry name" value="Asp/Glu_race"/>
</dbReference>
<evidence type="ECO:0000313" key="5">
    <source>
        <dbReference type="EMBL" id="RVX67825.1"/>
    </source>
</evidence>